<dbReference type="Proteomes" id="UP001162992">
    <property type="component" value="Chromosome 6"/>
</dbReference>
<name>A0ACC2DH88_DIPCM</name>
<evidence type="ECO:0000313" key="2">
    <source>
        <dbReference type="Proteomes" id="UP001162992"/>
    </source>
</evidence>
<sequence>MAIRFILLVNKQGQTRLAQYYEYLTLDERRALEGEIVRKCLARSDNQCSFVEHRNYKVIYRRYASLFFLVGVDGDENELAILEFIHCVVETMDRYFCNVCELDIMNHLEKAHFILEEMVMNGCILETNKSNILAPIQLMDKSS</sequence>
<organism evidence="1 2">
    <name type="scientific">Diphasiastrum complanatum</name>
    <name type="common">Issler's clubmoss</name>
    <name type="synonym">Lycopodium complanatum</name>
    <dbReference type="NCBI Taxonomy" id="34168"/>
    <lineage>
        <taxon>Eukaryota</taxon>
        <taxon>Viridiplantae</taxon>
        <taxon>Streptophyta</taxon>
        <taxon>Embryophyta</taxon>
        <taxon>Tracheophyta</taxon>
        <taxon>Lycopodiopsida</taxon>
        <taxon>Lycopodiales</taxon>
        <taxon>Lycopodiaceae</taxon>
        <taxon>Lycopodioideae</taxon>
        <taxon>Diphasiastrum</taxon>
    </lineage>
</organism>
<accession>A0ACC2DH88</accession>
<keyword evidence="2" id="KW-1185">Reference proteome</keyword>
<reference evidence="2" key="1">
    <citation type="journal article" date="2024" name="Proc. Natl. Acad. Sci. U.S.A.">
        <title>Extraordinary preservation of gene collinearity over three hundred million years revealed in homosporous lycophytes.</title>
        <authorList>
            <person name="Li C."/>
            <person name="Wickell D."/>
            <person name="Kuo L.Y."/>
            <person name="Chen X."/>
            <person name="Nie B."/>
            <person name="Liao X."/>
            <person name="Peng D."/>
            <person name="Ji J."/>
            <person name="Jenkins J."/>
            <person name="Williams M."/>
            <person name="Shu S."/>
            <person name="Plott C."/>
            <person name="Barry K."/>
            <person name="Rajasekar S."/>
            <person name="Grimwood J."/>
            <person name="Han X."/>
            <person name="Sun S."/>
            <person name="Hou Z."/>
            <person name="He W."/>
            <person name="Dai G."/>
            <person name="Sun C."/>
            <person name="Schmutz J."/>
            <person name="Leebens-Mack J.H."/>
            <person name="Li F.W."/>
            <person name="Wang L."/>
        </authorList>
    </citation>
    <scope>NUCLEOTIDE SEQUENCE [LARGE SCALE GENOMIC DNA]</scope>
    <source>
        <strain evidence="2">cv. PW_Plant_1</strain>
    </source>
</reference>
<gene>
    <name evidence="1" type="ORF">O6H91_06G105200</name>
</gene>
<evidence type="ECO:0000313" key="1">
    <source>
        <dbReference type="EMBL" id="KAJ7553606.1"/>
    </source>
</evidence>
<protein>
    <submittedName>
        <fullName evidence="1">Uncharacterized protein</fullName>
    </submittedName>
</protein>
<proteinExistence type="predicted"/>
<dbReference type="EMBL" id="CM055097">
    <property type="protein sequence ID" value="KAJ7553606.1"/>
    <property type="molecule type" value="Genomic_DNA"/>
</dbReference>
<comment type="caution">
    <text evidence="1">The sequence shown here is derived from an EMBL/GenBank/DDBJ whole genome shotgun (WGS) entry which is preliminary data.</text>
</comment>